<gene>
    <name evidence="2" type="ORF">ABID43_001550</name>
</gene>
<dbReference type="RefSeq" id="WP_238278288.1">
    <property type="nucleotide sequence ID" value="NZ_BPQL01000034.1"/>
</dbReference>
<feature type="compositionally biased region" description="Basic and acidic residues" evidence="1">
    <location>
        <begin position="99"/>
        <end position="108"/>
    </location>
</feature>
<keyword evidence="3" id="KW-1185">Reference proteome</keyword>
<evidence type="ECO:0000313" key="3">
    <source>
        <dbReference type="Proteomes" id="UP001549145"/>
    </source>
</evidence>
<reference evidence="2 3" key="1">
    <citation type="submission" date="2024-06" db="EMBL/GenBank/DDBJ databases">
        <title>Genomic Encyclopedia of Type Strains, Phase IV (KMG-IV): sequencing the most valuable type-strain genomes for metagenomic binning, comparative biology and taxonomic classification.</title>
        <authorList>
            <person name="Goeker M."/>
        </authorList>
    </citation>
    <scope>NUCLEOTIDE SEQUENCE [LARGE SCALE GENOMIC DNA]</scope>
    <source>
        <strain evidence="2 3">DSM 21331</strain>
    </source>
</reference>
<proteinExistence type="predicted"/>
<evidence type="ECO:0000256" key="1">
    <source>
        <dbReference type="SAM" id="MobiDB-lite"/>
    </source>
</evidence>
<organism evidence="2 3">
    <name type="scientific">Methylobacterium goesingense</name>
    <dbReference type="NCBI Taxonomy" id="243690"/>
    <lineage>
        <taxon>Bacteria</taxon>
        <taxon>Pseudomonadati</taxon>
        <taxon>Pseudomonadota</taxon>
        <taxon>Alphaproteobacteria</taxon>
        <taxon>Hyphomicrobiales</taxon>
        <taxon>Methylobacteriaceae</taxon>
        <taxon>Methylobacterium</taxon>
    </lineage>
</organism>
<accession>A0ABV2L2F8</accession>
<evidence type="ECO:0008006" key="4">
    <source>
        <dbReference type="Google" id="ProtNLM"/>
    </source>
</evidence>
<dbReference type="Proteomes" id="UP001549145">
    <property type="component" value="Unassembled WGS sequence"/>
</dbReference>
<comment type="caution">
    <text evidence="2">The sequence shown here is derived from an EMBL/GenBank/DDBJ whole genome shotgun (WGS) entry which is preliminary data.</text>
</comment>
<protein>
    <recommendedName>
        <fullName evidence="4">Secreted protein</fullName>
    </recommendedName>
</protein>
<evidence type="ECO:0000313" key="2">
    <source>
        <dbReference type="EMBL" id="MET3692019.1"/>
    </source>
</evidence>
<feature type="region of interest" description="Disordered" evidence="1">
    <location>
        <begin position="85"/>
        <end position="108"/>
    </location>
</feature>
<dbReference type="EMBL" id="JBEPMM010000003">
    <property type="protein sequence ID" value="MET3692019.1"/>
    <property type="molecule type" value="Genomic_DNA"/>
</dbReference>
<name>A0ABV2L2F8_9HYPH</name>
<sequence length="108" mass="11420">MRTVLAKVAKGSAEPLATLLAAPLLGPLAVRAAPALPGDVTAYVTRLRDCNHWGGEDATDAARGRAIAAAVKRLRCDAAEADERTLRRRHRGDPSVLKALDRARDADG</sequence>